<evidence type="ECO:0000313" key="2">
    <source>
        <dbReference type="EMBL" id="PTB37830.1"/>
    </source>
</evidence>
<reference evidence="2 3" key="1">
    <citation type="submission" date="2016-07" db="EMBL/GenBank/DDBJ databases">
        <title>Multiple horizontal gene transfer events from other fungi enriched the ability of initially mycotrophic Trichoderma (Ascomycota) to feed on dead plant biomass.</title>
        <authorList>
            <consortium name="DOE Joint Genome Institute"/>
            <person name="Aerts A."/>
            <person name="Atanasova L."/>
            <person name="Chenthamara K."/>
            <person name="Zhang J."/>
            <person name="Grujic M."/>
            <person name="Henrissat B."/>
            <person name="Kuo A."/>
            <person name="Salamov A."/>
            <person name="Lipzen A."/>
            <person name="Labutti K."/>
            <person name="Barry K."/>
            <person name="Miao Y."/>
            <person name="Rahimi M.J."/>
            <person name="Shen Q."/>
            <person name="Grigoriev I.V."/>
            <person name="Kubicek C.P."/>
            <person name="Druzhinina I.S."/>
        </authorList>
    </citation>
    <scope>NUCLEOTIDE SEQUENCE [LARGE SCALE GENOMIC DNA]</scope>
    <source>
        <strain evidence="2 3">CBS 433.97</strain>
    </source>
</reference>
<organism evidence="2 3">
    <name type="scientific">Trichoderma asperellum (strain ATCC 204424 / CBS 433.97 / NBRC 101777)</name>
    <dbReference type="NCBI Taxonomy" id="1042311"/>
    <lineage>
        <taxon>Eukaryota</taxon>
        <taxon>Fungi</taxon>
        <taxon>Dikarya</taxon>
        <taxon>Ascomycota</taxon>
        <taxon>Pezizomycotina</taxon>
        <taxon>Sordariomycetes</taxon>
        <taxon>Hypocreomycetidae</taxon>
        <taxon>Hypocreales</taxon>
        <taxon>Hypocreaceae</taxon>
        <taxon>Trichoderma</taxon>
    </lineage>
</organism>
<accession>A0A2T3YZ91</accession>
<keyword evidence="3" id="KW-1185">Reference proteome</keyword>
<dbReference type="AlphaFoldDB" id="A0A2T3YZ91"/>
<evidence type="ECO:0000256" key="1">
    <source>
        <dbReference type="SAM" id="MobiDB-lite"/>
    </source>
</evidence>
<gene>
    <name evidence="2" type="ORF">M441DRAFT_82910</name>
</gene>
<protein>
    <submittedName>
        <fullName evidence="2">Uncharacterized protein</fullName>
    </submittedName>
</protein>
<proteinExistence type="predicted"/>
<dbReference type="Proteomes" id="UP000240493">
    <property type="component" value="Unassembled WGS sequence"/>
</dbReference>
<dbReference type="EMBL" id="KZ679267">
    <property type="protein sequence ID" value="PTB37830.1"/>
    <property type="molecule type" value="Genomic_DNA"/>
</dbReference>
<name>A0A2T3YZ91_TRIA4</name>
<evidence type="ECO:0000313" key="3">
    <source>
        <dbReference type="Proteomes" id="UP000240493"/>
    </source>
</evidence>
<sequence>MLDAQGPIAETAARLFAEAFMLETALRCLAPVYPEHDANASTSADLSLSLSLSRAPLLLFCHRSFDRMETRPSHRSTELVFVVFSKIRAKQSPPQTHILSAPTSVVVVPKSKFGGRMPCSDDGSPGYYSDPRRSWPTGDKGTPPPTPGFSSSPVSGLWFLVFGSGGKPGGRSGLTWDAWDTDDTVLYHGALVDTSYTKLLFLLHTYILHHLSALA</sequence>
<feature type="non-terminal residue" evidence="2">
    <location>
        <position position="215"/>
    </location>
</feature>
<feature type="region of interest" description="Disordered" evidence="1">
    <location>
        <begin position="116"/>
        <end position="150"/>
    </location>
</feature>